<gene>
    <name evidence="9" type="ORF">RPE78_16975</name>
</gene>
<feature type="transmembrane region" description="Helical" evidence="7">
    <location>
        <begin position="285"/>
        <end position="303"/>
    </location>
</feature>
<dbReference type="InterPro" id="IPR036259">
    <property type="entry name" value="MFS_trans_sf"/>
</dbReference>
<dbReference type="PANTHER" id="PTHR23517">
    <property type="entry name" value="RESISTANCE PROTEIN MDTM, PUTATIVE-RELATED-RELATED"/>
    <property type="match status" value="1"/>
</dbReference>
<dbReference type="PROSITE" id="PS50850">
    <property type="entry name" value="MFS"/>
    <property type="match status" value="1"/>
</dbReference>
<geneLocation type="plasmid" evidence="9 10">
    <name>unnamed2</name>
</geneLocation>
<feature type="transmembrane region" description="Helical" evidence="7">
    <location>
        <begin position="374"/>
        <end position="394"/>
    </location>
</feature>
<feature type="transmembrane region" description="Helical" evidence="7">
    <location>
        <begin position="346"/>
        <end position="368"/>
    </location>
</feature>
<evidence type="ECO:0000256" key="5">
    <source>
        <dbReference type="ARBA" id="ARBA00022989"/>
    </source>
</evidence>
<feature type="transmembrane region" description="Helical" evidence="7">
    <location>
        <begin position="140"/>
        <end position="166"/>
    </location>
</feature>
<dbReference type="InterPro" id="IPR020846">
    <property type="entry name" value="MFS_dom"/>
</dbReference>
<feature type="domain" description="Major facilitator superfamily (MFS) profile" evidence="8">
    <location>
        <begin position="16"/>
        <end position="397"/>
    </location>
</feature>
<dbReference type="PANTHER" id="PTHR23517:SF13">
    <property type="entry name" value="MAJOR FACILITATOR SUPERFAMILY MFS_1"/>
    <property type="match status" value="1"/>
</dbReference>
<feature type="transmembrane region" description="Helical" evidence="7">
    <location>
        <begin position="83"/>
        <end position="106"/>
    </location>
</feature>
<keyword evidence="3" id="KW-1003">Cell membrane</keyword>
<accession>A0ABZ1E5Y7</accession>
<keyword evidence="9" id="KW-0614">Plasmid</keyword>
<keyword evidence="10" id="KW-1185">Reference proteome</keyword>
<evidence type="ECO:0000313" key="10">
    <source>
        <dbReference type="Proteomes" id="UP001623290"/>
    </source>
</evidence>
<evidence type="ECO:0000256" key="2">
    <source>
        <dbReference type="ARBA" id="ARBA00022448"/>
    </source>
</evidence>
<evidence type="ECO:0000256" key="6">
    <source>
        <dbReference type="ARBA" id="ARBA00023136"/>
    </source>
</evidence>
<feature type="transmembrane region" description="Helical" evidence="7">
    <location>
        <begin position="309"/>
        <end position="334"/>
    </location>
</feature>
<dbReference type="InterPro" id="IPR011701">
    <property type="entry name" value="MFS"/>
</dbReference>
<reference evidence="9 10" key="1">
    <citation type="submission" date="2023-09" db="EMBL/GenBank/DDBJ databases">
        <title>Thioclava shenzhenensis sp. nov., a multidrug resistant bacteria-antagonizing species isolated from coastal seawater.</title>
        <authorList>
            <person name="Long M."/>
        </authorList>
    </citation>
    <scope>NUCLEOTIDE SEQUENCE [LARGE SCALE GENOMIC DNA]</scope>
    <source>
        <strain evidence="9 10">FTW29</strain>
        <plasmid evidence="9 10">unnamed2</plasmid>
    </source>
</reference>
<evidence type="ECO:0000259" key="8">
    <source>
        <dbReference type="PROSITE" id="PS50850"/>
    </source>
</evidence>
<sequence length="397" mass="41058">MTDAVSSPRDARAGIGLFLIAALLFFCAMSGTTLPTPLYTLYRQQMDLSQAMITVIFAVYAGGVIAALVLTGRWSDQIGRKPMLYAGVGLSVASDLVFCLAGPLWLVLLARMISGLSAGIFASTATATVMDLAPPRHVKLGVLVATAANMGGLGAGPLLAGAAALLMPLPLLTPYLLHLALICLAALCFRHVPERVTKAARPDWSPQSLALPPEVRRAFLPAAIAAVAGFMVFGFYSAVIPGFLGQIMGYHSPLLIGFVAGFIFLASTLGQALVGHIGAGWRGPLGCLVLGAGTTIMAFAFQMQSLPLLLLATLVAGLGHGLAFRSGLAAIGAAAPDTDRAGVISLYFVVSYLAISVPVVIFGLLTLALPLAPLATGFAILATALCLLALSLLIRHR</sequence>
<keyword evidence="2" id="KW-0813">Transport</keyword>
<proteinExistence type="predicted"/>
<feature type="transmembrane region" description="Helical" evidence="7">
    <location>
        <begin position="51"/>
        <end position="71"/>
    </location>
</feature>
<dbReference type="Proteomes" id="UP001623290">
    <property type="component" value="Plasmid unnamed2"/>
</dbReference>
<keyword evidence="5 7" id="KW-1133">Transmembrane helix</keyword>
<evidence type="ECO:0000313" key="9">
    <source>
        <dbReference type="EMBL" id="WRY35550.1"/>
    </source>
</evidence>
<dbReference type="InterPro" id="IPR050171">
    <property type="entry name" value="MFS_Transporters"/>
</dbReference>
<dbReference type="Pfam" id="PF07690">
    <property type="entry name" value="MFS_1"/>
    <property type="match status" value="1"/>
</dbReference>
<evidence type="ECO:0000256" key="1">
    <source>
        <dbReference type="ARBA" id="ARBA00004651"/>
    </source>
</evidence>
<dbReference type="PROSITE" id="PS00216">
    <property type="entry name" value="SUGAR_TRANSPORT_1"/>
    <property type="match status" value="1"/>
</dbReference>
<evidence type="ECO:0000256" key="7">
    <source>
        <dbReference type="SAM" id="Phobius"/>
    </source>
</evidence>
<name>A0ABZ1E5Y7_9RHOB</name>
<keyword evidence="6 7" id="KW-0472">Membrane</keyword>
<feature type="transmembrane region" description="Helical" evidence="7">
    <location>
        <begin position="172"/>
        <end position="192"/>
    </location>
</feature>
<feature type="transmembrane region" description="Helical" evidence="7">
    <location>
        <begin position="112"/>
        <end position="133"/>
    </location>
</feature>
<feature type="transmembrane region" description="Helical" evidence="7">
    <location>
        <begin position="12"/>
        <end position="31"/>
    </location>
</feature>
<organism evidence="9 10">
    <name type="scientific">Thioclava litoralis</name>
    <dbReference type="NCBI Taxonomy" id="3076557"/>
    <lineage>
        <taxon>Bacteria</taxon>
        <taxon>Pseudomonadati</taxon>
        <taxon>Pseudomonadota</taxon>
        <taxon>Alphaproteobacteria</taxon>
        <taxon>Rhodobacterales</taxon>
        <taxon>Paracoccaceae</taxon>
        <taxon>Thioclava</taxon>
    </lineage>
</organism>
<evidence type="ECO:0000256" key="4">
    <source>
        <dbReference type="ARBA" id="ARBA00022692"/>
    </source>
</evidence>
<dbReference type="Gene3D" id="1.20.1250.20">
    <property type="entry name" value="MFS general substrate transporter like domains"/>
    <property type="match status" value="1"/>
</dbReference>
<keyword evidence="4 7" id="KW-0812">Transmembrane</keyword>
<evidence type="ECO:0000256" key="3">
    <source>
        <dbReference type="ARBA" id="ARBA00022475"/>
    </source>
</evidence>
<dbReference type="InterPro" id="IPR005829">
    <property type="entry name" value="Sugar_transporter_CS"/>
</dbReference>
<dbReference type="SUPFAM" id="SSF103473">
    <property type="entry name" value="MFS general substrate transporter"/>
    <property type="match status" value="1"/>
</dbReference>
<dbReference type="RefSeq" id="WP_330629278.1">
    <property type="nucleotide sequence ID" value="NZ_CP135445.1"/>
</dbReference>
<feature type="transmembrane region" description="Helical" evidence="7">
    <location>
        <begin position="250"/>
        <end position="273"/>
    </location>
</feature>
<dbReference type="EMBL" id="CP135445">
    <property type="protein sequence ID" value="WRY35550.1"/>
    <property type="molecule type" value="Genomic_DNA"/>
</dbReference>
<feature type="transmembrane region" description="Helical" evidence="7">
    <location>
        <begin position="218"/>
        <end position="244"/>
    </location>
</feature>
<protein>
    <submittedName>
        <fullName evidence="9">MFS transporter</fullName>
    </submittedName>
</protein>
<comment type="subcellular location">
    <subcellularLocation>
        <location evidence="1">Cell membrane</location>
        <topology evidence="1">Multi-pass membrane protein</topology>
    </subcellularLocation>
</comment>